<dbReference type="InterPro" id="IPR010280">
    <property type="entry name" value="U5_MeTrfase_fam"/>
</dbReference>
<evidence type="ECO:0000313" key="4">
    <source>
        <dbReference type="EMBL" id="GKT33012.1"/>
    </source>
</evidence>
<protein>
    <submittedName>
        <fullName evidence="4">(Uracil-5)-methyltransferase family like protein</fullName>
    </submittedName>
</protein>
<dbReference type="InterPro" id="IPR029063">
    <property type="entry name" value="SAM-dependent_MTases_sf"/>
</dbReference>
<keyword evidence="5" id="KW-1185">Reference proteome</keyword>
<organism evidence="4 5">
    <name type="scientific">Aduncisulcus paluster</name>
    <dbReference type="NCBI Taxonomy" id="2918883"/>
    <lineage>
        <taxon>Eukaryota</taxon>
        <taxon>Metamonada</taxon>
        <taxon>Carpediemonas-like organisms</taxon>
        <taxon>Aduncisulcus</taxon>
    </lineage>
</organism>
<comment type="caution">
    <text evidence="4">The sequence shown here is derived from an EMBL/GenBank/DDBJ whole genome shotgun (WGS) entry which is preliminary data.</text>
</comment>
<dbReference type="Gene3D" id="3.40.50.150">
    <property type="entry name" value="Vaccinia Virus protein VP39"/>
    <property type="match status" value="1"/>
</dbReference>
<dbReference type="Proteomes" id="UP001057375">
    <property type="component" value="Unassembled WGS sequence"/>
</dbReference>
<dbReference type="PANTHER" id="PTHR11061">
    <property type="entry name" value="RNA M5U METHYLTRANSFERASE"/>
    <property type="match status" value="1"/>
</dbReference>
<reference evidence="4" key="1">
    <citation type="submission" date="2022-03" db="EMBL/GenBank/DDBJ databases">
        <title>Draft genome sequence of Aduncisulcus paluster, a free-living microaerophilic Fornicata.</title>
        <authorList>
            <person name="Yuyama I."/>
            <person name="Kume K."/>
            <person name="Tamura T."/>
            <person name="Inagaki Y."/>
            <person name="Hashimoto T."/>
        </authorList>
    </citation>
    <scope>NUCLEOTIDE SEQUENCE</scope>
    <source>
        <strain evidence="4">NY0171</strain>
    </source>
</reference>
<dbReference type="EMBL" id="BQXS01002746">
    <property type="protein sequence ID" value="GKT33012.1"/>
    <property type="molecule type" value="Genomic_DNA"/>
</dbReference>
<sequence length="97" mass="11220">MPGEEATLRPFRNRKEIRYEVEQILKPSTDRVKAPCPYYERCGGCHIQHMSLESQNQFKKTQVVKLMKGIAKVDPITAMESPYAYRNKSHISYGLDS</sequence>
<keyword evidence="2" id="KW-0808">Transferase</keyword>
<accession>A0ABQ5KKI5</accession>
<evidence type="ECO:0000256" key="2">
    <source>
        <dbReference type="ARBA" id="ARBA00022679"/>
    </source>
</evidence>
<dbReference type="PANTHER" id="PTHR11061:SF30">
    <property type="entry name" value="TRNA (URACIL(54)-C(5))-METHYLTRANSFERASE"/>
    <property type="match status" value="1"/>
</dbReference>
<dbReference type="Gene3D" id="2.40.50.140">
    <property type="entry name" value="Nucleic acid-binding proteins"/>
    <property type="match status" value="1"/>
</dbReference>
<keyword evidence="1" id="KW-0489">Methyltransferase</keyword>
<evidence type="ECO:0000256" key="3">
    <source>
        <dbReference type="ARBA" id="ARBA00022691"/>
    </source>
</evidence>
<evidence type="ECO:0000256" key="1">
    <source>
        <dbReference type="ARBA" id="ARBA00022603"/>
    </source>
</evidence>
<name>A0ABQ5KKI5_9EUKA</name>
<feature type="non-terminal residue" evidence="4">
    <location>
        <position position="97"/>
    </location>
</feature>
<dbReference type="SUPFAM" id="SSF53335">
    <property type="entry name" value="S-adenosyl-L-methionine-dependent methyltransferases"/>
    <property type="match status" value="1"/>
</dbReference>
<dbReference type="InterPro" id="IPR012340">
    <property type="entry name" value="NA-bd_OB-fold"/>
</dbReference>
<proteinExistence type="predicted"/>
<evidence type="ECO:0000313" key="5">
    <source>
        <dbReference type="Proteomes" id="UP001057375"/>
    </source>
</evidence>
<gene>
    <name evidence="4" type="ORF">ADUPG1_002381</name>
</gene>
<keyword evidence="3" id="KW-0949">S-adenosyl-L-methionine</keyword>